<gene>
    <name evidence="3" type="ORF">SAMN04488508_101131</name>
</gene>
<organism evidence="3 4">
    <name type="scientific">Aquimarina spongiae</name>
    <dbReference type="NCBI Taxonomy" id="570521"/>
    <lineage>
        <taxon>Bacteria</taxon>
        <taxon>Pseudomonadati</taxon>
        <taxon>Bacteroidota</taxon>
        <taxon>Flavobacteriia</taxon>
        <taxon>Flavobacteriales</taxon>
        <taxon>Flavobacteriaceae</taxon>
        <taxon>Aquimarina</taxon>
    </lineage>
</organism>
<reference evidence="4" key="1">
    <citation type="submission" date="2016-11" db="EMBL/GenBank/DDBJ databases">
        <authorList>
            <person name="Varghese N."/>
            <person name="Submissions S."/>
        </authorList>
    </citation>
    <scope>NUCLEOTIDE SEQUENCE [LARGE SCALE GENOMIC DNA]</scope>
    <source>
        <strain evidence="4">DSM 22623</strain>
    </source>
</reference>
<evidence type="ECO:0000256" key="1">
    <source>
        <dbReference type="SAM" id="SignalP"/>
    </source>
</evidence>
<dbReference type="STRING" id="570521.SAMN04488508_101131"/>
<dbReference type="EMBL" id="FQYP01000001">
    <property type="protein sequence ID" value="SHI32249.1"/>
    <property type="molecule type" value="Genomic_DNA"/>
</dbReference>
<sequence length="214" mass="24275">MGKLTVSLLILLTSFTTYSQEIAVLQYKGGGDWYSNPTALPNLIRFCNQNINTTIAGKPKTVKPESVDIFQYPYLHMTGHGNVFFTPEDAENLRNYLLSGGFLHIDDNYGMEPYVRKELVKIFPDKELVELPVSHPVFSSKYSFPQGLPKIHEHDGKRPQALGIIDNNRLVLLFTFESDLGDGWENPEVHNDPEEVRLKALKMGANIIKYAFEN</sequence>
<protein>
    <recommendedName>
        <fullName evidence="2">DUF4159 domain-containing protein</fullName>
    </recommendedName>
</protein>
<dbReference type="OrthoDB" id="9804083at2"/>
<dbReference type="AlphaFoldDB" id="A0A1M6A755"/>
<dbReference type="RefSeq" id="WP_073312541.1">
    <property type="nucleotide sequence ID" value="NZ_FQYP01000001.1"/>
</dbReference>
<dbReference type="InterPro" id="IPR025297">
    <property type="entry name" value="DUF4159"/>
</dbReference>
<evidence type="ECO:0000313" key="4">
    <source>
        <dbReference type="Proteomes" id="UP000184432"/>
    </source>
</evidence>
<keyword evidence="1" id="KW-0732">Signal</keyword>
<dbReference type="Gene3D" id="3.40.50.12140">
    <property type="entry name" value="Domain of unknown function DUF4159"/>
    <property type="match status" value="1"/>
</dbReference>
<dbReference type="Proteomes" id="UP000184432">
    <property type="component" value="Unassembled WGS sequence"/>
</dbReference>
<keyword evidence="4" id="KW-1185">Reference proteome</keyword>
<name>A0A1M6A755_9FLAO</name>
<feature type="domain" description="DUF4159" evidence="2">
    <location>
        <begin position="22"/>
        <end position="212"/>
    </location>
</feature>
<evidence type="ECO:0000313" key="3">
    <source>
        <dbReference type="EMBL" id="SHI32249.1"/>
    </source>
</evidence>
<evidence type="ECO:0000259" key="2">
    <source>
        <dbReference type="Pfam" id="PF13709"/>
    </source>
</evidence>
<accession>A0A1M6A755</accession>
<feature type="chain" id="PRO_5012341607" description="DUF4159 domain-containing protein" evidence="1">
    <location>
        <begin position="20"/>
        <end position="214"/>
    </location>
</feature>
<feature type="signal peptide" evidence="1">
    <location>
        <begin position="1"/>
        <end position="19"/>
    </location>
</feature>
<dbReference type="Pfam" id="PF13709">
    <property type="entry name" value="DUF4159"/>
    <property type="match status" value="1"/>
</dbReference>
<proteinExistence type="predicted"/>